<name>A0A3M7R6F6_BRAPC</name>
<comment type="caution">
    <text evidence="1">The sequence shown here is derived from an EMBL/GenBank/DDBJ whole genome shotgun (WGS) entry which is preliminary data.</text>
</comment>
<dbReference type="EMBL" id="REGN01004098">
    <property type="protein sequence ID" value="RNA19140.1"/>
    <property type="molecule type" value="Genomic_DNA"/>
</dbReference>
<gene>
    <name evidence="1" type="ORF">BpHYR1_026565</name>
</gene>
<organism evidence="1 2">
    <name type="scientific">Brachionus plicatilis</name>
    <name type="common">Marine rotifer</name>
    <name type="synonym">Brachionus muelleri</name>
    <dbReference type="NCBI Taxonomy" id="10195"/>
    <lineage>
        <taxon>Eukaryota</taxon>
        <taxon>Metazoa</taxon>
        <taxon>Spiralia</taxon>
        <taxon>Gnathifera</taxon>
        <taxon>Rotifera</taxon>
        <taxon>Eurotatoria</taxon>
        <taxon>Monogononta</taxon>
        <taxon>Pseudotrocha</taxon>
        <taxon>Ploima</taxon>
        <taxon>Brachionidae</taxon>
        <taxon>Brachionus</taxon>
    </lineage>
</organism>
<proteinExistence type="predicted"/>
<accession>A0A3M7R6F6</accession>
<sequence>MIFGTYAGCIKLLKNFKFLENSKYNHDPERNVKTFMLKLQENSDIWQIYWIRRPKNSLRKFFMSN</sequence>
<dbReference type="AlphaFoldDB" id="A0A3M7R6F6"/>
<protein>
    <submittedName>
        <fullName evidence="1">Uncharacterized protein</fullName>
    </submittedName>
</protein>
<evidence type="ECO:0000313" key="2">
    <source>
        <dbReference type="Proteomes" id="UP000276133"/>
    </source>
</evidence>
<reference evidence="1 2" key="1">
    <citation type="journal article" date="2018" name="Sci. Rep.">
        <title>Genomic signatures of local adaptation to the degree of environmental predictability in rotifers.</title>
        <authorList>
            <person name="Franch-Gras L."/>
            <person name="Hahn C."/>
            <person name="Garcia-Roger E.M."/>
            <person name="Carmona M.J."/>
            <person name="Serra M."/>
            <person name="Gomez A."/>
        </authorList>
    </citation>
    <scope>NUCLEOTIDE SEQUENCE [LARGE SCALE GENOMIC DNA]</scope>
    <source>
        <strain evidence="1">HYR1</strain>
    </source>
</reference>
<dbReference type="Proteomes" id="UP000276133">
    <property type="component" value="Unassembled WGS sequence"/>
</dbReference>
<keyword evidence="2" id="KW-1185">Reference proteome</keyword>
<evidence type="ECO:0000313" key="1">
    <source>
        <dbReference type="EMBL" id="RNA19140.1"/>
    </source>
</evidence>